<protein>
    <submittedName>
        <fullName evidence="2">50S ribosome-binding GTPase</fullName>
    </submittedName>
</protein>
<dbReference type="GO" id="GO:0005525">
    <property type="term" value="F:GTP binding"/>
    <property type="evidence" value="ECO:0007669"/>
    <property type="project" value="InterPro"/>
</dbReference>
<dbReference type="SUPFAM" id="SSF52540">
    <property type="entry name" value="P-loop containing nucleoside triphosphate hydrolases"/>
    <property type="match status" value="1"/>
</dbReference>
<dbReference type="InterPro" id="IPR027417">
    <property type="entry name" value="P-loop_NTPase"/>
</dbReference>
<evidence type="ECO:0000313" key="3">
    <source>
        <dbReference type="Proteomes" id="UP000748308"/>
    </source>
</evidence>
<dbReference type="Gene3D" id="6.10.140.1070">
    <property type="match status" value="1"/>
</dbReference>
<dbReference type="Gene3D" id="3.40.50.300">
    <property type="entry name" value="P-loop containing nucleotide triphosphate hydrolases"/>
    <property type="match status" value="1"/>
</dbReference>
<dbReference type="Pfam" id="PF01926">
    <property type="entry name" value="MMR_HSR1"/>
    <property type="match status" value="1"/>
</dbReference>
<dbReference type="SUPFAM" id="SSF81271">
    <property type="entry name" value="TGS-like"/>
    <property type="match status" value="1"/>
</dbReference>
<dbReference type="InterPro" id="IPR045001">
    <property type="entry name" value="DRG"/>
</dbReference>
<dbReference type="InterPro" id="IPR012676">
    <property type="entry name" value="TGS-like"/>
</dbReference>
<dbReference type="InterPro" id="IPR006073">
    <property type="entry name" value="GTP-bd"/>
</dbReference>
<dbReference type="AlphaFoldDB" id="A0A937XAQ0"/>
<dbReference type="GO" id="GO:0003924">
    <property type="term" value="F:GTPase activity"/>
    <property type="evidence" value="ECO:0007669"/>
    <property type="project" value="InterPro"/>
</dbReference>
<dbReference type="Proteomes" id="UP000748308">
    <property type="component" value="Unassembled WGS sequence"/>
</dbReference>
<dbReference type="PRINTS" id="PR00326">
    <property type="entry name" value="GTP1OBG"/>
</dbReference>
<comment type="caution">
    <text evidence="2">The sequence shown here is derived from an EMBL/GenBank/DDBJ whole genome shotgun (WGS) entry which is preliminary data.</text>
</comment>
<dbReference type="EMBL" id="VGIY01000117">
    <property type="protein sequence ID" value="MBM3317392.1"/>
    <property type="molecule type" value="Genomic_DNA"/>
</dbReference>
<evidence type="ECO:0000313" key="2">
    <source>
        <dbReference type="EMBL" id="MBM3317392.1"/>
    </source>
</evidence>
<evidence type="ECO:0000259" key="1">
    <source>
        <dbReference type="PROSITE" id="PS51880"/>
    </source>
</evidence>
<name>A0A937XAQ0_UNCEI</name>
<dbReference type="PANTHER" id="PTHR43127">
    <property type="entry name" value="DEVELOPMENTALLY-REGULATED GTP-BINDING PROTEIN 2"/>
    <property type="match status" value="1"/>
</dbReference>
<reference evidence="2" key="1">
    <citation type="submission" date="2019-03" db="EMBL/GenBank/DDBJ databases">
        <title>Lake Tanganyika Metagenome-Assembled Genomes (MAGs).</title>
        <authorList>
            <person name="Tran P."/>
        </authorList>
    </citation>
    <scope>NUCLEOTIDE SEQUENCE</scope>
    <source>
        <strain evidence="2">M_DeepCast_400m_m2_100</strain>
    </source>
</reference>
<dbReference type="InterPro" id="IPR012675">
    <property type="entry name" value="Beta-grasp_dom_sf"/>
</dbReference>
<dbReference type="InterPro" id="IPR004095">
    <property type="entry name" value="TGS"/>
</dbReference>
<gene>
    <name evidence="2" type="ORF">FJY75_06025</name>
</gene>
<dbReference type="Pfam" id="PF02824">
    <property type="entry name" value="TGS"/>
    <property type="match status" value="1"/>
</dbReference>
<organism evidence="2 3">
    <name type="scientific">Eiseniibacteriota bacterium</name>
    <dbReference type="NCBI Taxonomy" id="2212470"/>
    <lineage>
        <taxon>Bacteria</taxon>
        <taxon>Candidatus Eiseniibacteriota</taxon>
    </lineage>
</organism>
<dbReference type="PROSITE" id="PS51880">
    <property type="entry name" value="TGS"/>
    <property type="match status" value="1"/>
</dbReference>
<accession>A0A937XAQ0</accession>
<feature type="domain" description="TGS" evidence="1">
    <location>
        <begin position="257"/>
        <end position="331"/>
    </location>
</feature>
<sequence length="333" mass="36751">MPANLTPEYLRLDERYRAAKDPQERLDLLREMLRAIPKHKGTDHMQGDLRRRISKLEEAIEQGRKRSGGRDLFHVAREGVGQVLLAGAPNCGKSSLLARLTKATPQIADYPHTTQMPLPGMVQFEDVQIQLVDVPPLSREYVESALFNAYRVCTMILLVADLTAPDPVDSALDCMAQLEERMIRVVPHFVEQSAGSVAMIEKQALILGNKLDLVGPEHASVAALGEAFGAEYDLSFGSALTGEGLEGLPEKLFRALRLVRVYTKKPGRKFERDQPFVLPAGSRVIDVAGAIHKDIAEGLRFVRLWGSGKHEGINASREHVVADGDVLEIHSGR</sequence>
<proteinExistence type="predicted"/>
<dbReference type="Gene3D" id="3.10.20.30">
    <property type="match status" value="1"/>
</dbReference>